<organism evidence="1 2">
    <name type="scientific">Euplotes crassus</name>
    <dbReference type="NCBI Taxonomy" id="5936"/>
    <lineage>
        <taxon>Eukaryota</taxon>
        <taxon>Sar</taxon>
        <taxon>Alveolata</taxon>
        <taxon>Ciliophora</taxon>
        <taxon>Intramacronucleata</taxon>
        <taxon>Spirotrichea</taxon>
        <taxon>Hypotrichia</taxon>
        <taxon>Euplotida</taxon>
        <taxon>Euplotidae</taxon>
        <taxon>Moneuplotes</taxon>
    </lineage>
</organism>
<dbReference type="AlphaFoldDB" id="A0AAD1UA51"/>
<protein>
    <submittedName>
        <fullName evidence="1">Uncharacterized protein</fullName>
    </submittedName>
</protein>
<sequence length="222" mass="26243">MDQNEILMTLLSKACHNFWKESREVVLKKSIINKRKIVVNPLTDHKRLRLIKLQKMYKYIDVSLHIGTEEIELTTFEYFIFFLANPSLLGRFGNEYPNFKEICYDFELQEPIQNIFVREESIQEDDLNKVREVLFDAFTINEVSVSEYYQNPKHTIIGSLDPDEDKKAKKKRLKDLQGLVTTREKVKILKIDRDDFNQFESGKQCNCASVPKKTSRRNRINS</sequence>
<keyword evidence="2" id="KW-1185">Reference proteome</keyword>
<comment type="caution">
    <text evidence="1">The sequence shown here is derived from an EMBL/GenBank/DDBJ whole genome shotgun (WGS) entry which is preliminary data.</text>
</comment>
<reference evidence="1" key="1">
    <citation type="submission" date="2023-07" db="EMBL/GenBank/DDBJ databases">
        <authorList>
            <consortium name="AG Swart"/>
            <person name="Singh M."/>
            <person name="Singh A."/>
            <person name="Seah K."/>
            <person name="Emmerich C."/>
        </authorList>
    </citation>
    <scope>NUCLEOTIDE SEQUENCE</scope>
    <source>
        <strain evidence="1">DP1</strain>
    </source>
</reference>
<dbReference type="Proteomes" id="UP001295684">
    <property type="component" value="Unassembled WGS sequence"/>
</dbReference>
<dbReference type="EMBL" id="CAMPGE010004235">
    <property type="protein sequence ID" value="CAI2363084.1"/>
    <property type="molecule type" value="Genomic_DNA"/>
</dbReference>
<proteinExistence type="predicted"/>
<name>A0AAD1UA51_EUPCR</name>
<gene>
    <name evidence="1" type="ORF">ECRASSUSDP1_LOCUS4414</name>
</gene>
<evidence type="ECO:0000313" key="1">
    <source>
        <dbReference type="EMBL" id="CAI2363084.1"/>
    </source>
</evidence>
<evidence type="ECO:0000313" key="2">
    <source>
        <dbReference type="Proteomes" id="UP001295684"/>
    </source>
</evidence>
<accession>A0AAD1UA51</accession>